<comment type="cofactor">
    <cofactor evidence="3">
        <name>Zn(2+)</name>
        <dbReference type="ChEBI" id="CHEBI:29105"/>
    </cofactor>
    <text evidence="3">Binds 1 zinc ion per subunit. The zinc ion is important for the structural integrity of the protein.</text>
</comment>
<keyword evidence="3" id="KW-0479">Metal-binding</keyword>
<name>A0ABN6WTS7_9BACT</name>
<evidence type="ECO:0000259" key="4">
    <source>
        <dbReference type="PROSITE" id="PS51790"/>
    </source>
</evidence>
<feature type="active site" description="Nucleophile" evidence="3">
    <location>
        <position position="119"/>
    </location>
</feature>
<dbReference type="Gene3D" id="2.170.150.20">
    <property type="entry name" value="Peptide methionine sulfoxide reductase"/>
    <property type="match status" value="1"/>
</dbReference>
<evidence type="ECO:0000313" key="5">
    <source>
        <dbReference type="EMBL" id="BDY12505.1"/>
    </source>
</evidence>
<dbReference type="PROSITE" id="PS51790">
    <property type="entry name" value="MSRB"/>
    <property type="match status" value="1"/>
</dbReference>
<feature type="binding site" evidence="3">
    <location>
        <position position="96"/>
    </location>
    <ligand>
        <name>Zn(2+)</name>
        <dbReference type="ChEBI" id="CHEBI:29105"/>
    </ligand>
</feature>
<dbReference type="EMBL" id="AP027370">
    <property type="protein sequence ID" value="BDY12505.1"/>
    <property type="molecule type" value="Genomic_DNA"/>
</dbReference>
<feature type="binding site" evidence="3">
    <location>
        <position position="50"/>
    </location>
    <ligand>
        <name>Zn(2+)</name>
        <dbReference type="ChEBI" id="CHEBI:29105"/>
    </ligand>
</feature>
<reference evidence="5 6" key="1">
    <citation type="submission" date="2023-03" db="EMBL/GenBank/DDBJ databases">
        <title>Description of Hydrogenimonas sp. ISO32.</title>
        <authorList>
            <person name="Mino S."/>
            <person name="Fukazawa S."/>
            <person name="Sawabe T."/>
        </authorList>
    </citation>
    <scope>NUCLEOTIDE SEQUENCE [LARGE SCALE GENOMIC DNA]</scope>
    <source>
        <strain evidence="5 6">ISO32</strain>
    </source>
</reference>
<sequence length="131" mass="14910">MEKIMKSDERWKAELTPFQYEVCRLKGTEPAFTGEYYNHKGDGVYHCVCCDAPLFDSKDKYDSGSGWPSFTRPITPDTVEEQEDRSYGMLRTEVTCARCDAHLGHVFPDGPPPTGLRYCINSVCLKFEPRG</sequence>
<dbReference type="PANTHER" id="PTHR10173:SF52">
    <property type="entry name" value="METHIONINE-R-SULFOXIDE REDUCTASE B1"/>
    <property type="match status" value="1"/>
</dbReference>
<keyword evidence="6" id="KW-1185">Reference proteome</keyword>
<dbReference type="HAMAP" id="MF_01400">
    <property type="entry name" value="MsrB"/>
    <property type="match status" value="1"/>
</dbReference>
<protein>
    <recommendedName>
        <fullName evidence="3">Peptide methionine sulfoxide reductase MsrB</fullName>
        <ecNumber evidence="3">1.8.4.12</ecNumber>
    </recommendedName>
    <alternativeName>
        <fullName evidence="3">Peptide-methionine (R)-S-oxide reductase</fullName>
    </alternativeName>
</protein>
<feature type="binding site" evidence="3">
    <location>
        <position position="99"/>
    </location>
    <ligand>
        <name>Zn(2+)</name>
        <dbReference type="ChEBI" id="CHEBI:29105"/>
    </ligand>
</feature>
<keyword evidence="3" id="KW-0862">Zinc</keyword>
<dbReference type="PANTHER" id="PTHR10173">
    <property type="entry name" value="METHIONINE SULFOXIDE REDUCTASE"/>
    <property type="match status" value="1"/>
</dbReference>
<dbReference type="NCBIfam" id="TIGR00357">
    <property type="entry name" value="peptide-methionine (R)-S-oxide reductase MsrB"/>
    <property type="match status" value="1"/>
</dbReference>
<dbReference type="InterPro" id="IPR002579">
    <property type="entry name" value="Met_Sox_Rdtase_MsrB_dom"/>
</dbReference>
<feature type="domain" description="MsrB" evidence="4">
    <location>
        <begin position="8"/>
        <end position="130"/>
    </location>
</feature>
<dbReference type="EC" id="1.8.4.12" evidence="3"/>
<comment type="similarity">
    <text evidence="3">Belongs to the MsrB Met sulfoxide reductase family.</text>
</comment>
<dbReference type="Pfam" id="PF01641">
    <property type="entry name" value="SelR"/>
    <property type="match status" value="1"/>
</dbReference>
<evidence type="ECO:0000256" key="2">
    <source>
        <dbReference type="ARBA" id="ARBA00048488"/>
    </source>
</evidence>
<dbReference type="Proteomes" id="UP001321445">
    <property type="component" value="Chromosome"/>
</dbReference>
<proteinExistence type="inferred from homology"/>
<dbReference type="InterPro" id="IPR011057">
    <property type="entry name" value="Mss4-like_sf"/>
</dbReference>
<keyword evidence="1 3" id="KW-0560">Oxidoreductase</keyword>
<evidence type="ECO:0000256" key="1">
    <source>
        <dbReference type="ARBA" id="ARBA00023002"/>
    </source>
</evidence>
<evidence type="ECO:0000256" key="3">
    <source>
        <dbReference type="HAMAP-Rule" id="MF_01400"/>
    </source>
</evidence>
<dbReference type="SUPFAM" id="SSF51316">
    <property type="entry name" value="Mss4-like"/>
    <property type="match status" value="1"/>
</dbReference>
<organism evidence="5 6">
    <name type="scientific">Hydrogenimonas cancrithermarum</name>
    <dbReference type="NCBI Taxonomy" id="2993563"/>
    <lineage>
        <taxon>Bacteria</taxon>
        <taxon>Pseudomonadati</taxon>
        <taxon>Campylobacterota</taxon>
        <taxon>Epsilonproteobacteria</taxon>
        <taxon>Campylobacterales</taxon>
        <taxon>Hydrogenimonadaceae</taxon>
        <taxon>Hydrogenimonas</taxon>
    </lineage>
</organism>
<dbReference type="InterPro" id="IPR028427">
    <property type="entry name" value="Met_Sox_Rdtase_MsrB"/>
</dbReference>
<gene>
    <name evidence="3 5" type="primary">msrB</name>
    <name evidence="5" type="ORF">HCR_08170</name>
</gene>
<dbReference type="RefSeq" id="WP_286337696.1">
    <property type="nucleotide sequence ID" value="NZ_AP027370.1"/>
</dbReference>
<accession>A0ABN6WTS7</accession>
<feature type="binding site" evidence="3">
    <location>
        <position position="47"/>
    </location>
    <ligand>
        <name>Zn(2+)</name>
        <dbReference type="ChEBI" id="CHEBI:29105"/>
    </ligand>
</feature>
<evidence type="ECO:0000313" key="6">
    <source>
        <dbReference type="Proteomes" id="UP001321445"/>
    </source>
</evidence>
<comment type="catalytic activity">
    <reaction evidence="2 3">
        <text>L-methionyl-[protein] + [thioredoxin]-disulfide + H2O = L-methionyl-(R)-S-oxide-[protein] + [thioredoxin]-dithiol</text>
        <dbReference type="Rhea" id="RHEA:24164"/>
        <dbReference type="Rhea" id="RHEA-COMP:10698"/>
        <dbReference type="Rhea" id="RHEA-COMP:10700"/>
        <dbReference type="Rhea" id="RHEA-COMP:12313"/>
        <dbReference type="Rhea" id="RHEA-COMP:12314"/>
        <dbReference type="ChEBI" id="CHEBI:15377"/>
        <dbReference type="ChEBI" id="CHEBI:16044"/>
        <dbReference type="ChEBI" id="CHEBI:29950"/>
        <dbReference type="ChEBI" id="CHEBI:45764"/>
        <dbReference type="ChEBI" id="CHEBI:50058"/>
        <dbReference type="EC" id="1.8.4.12"/>
    </reaction>
</comment>